<dbReference type="AlphaFoldDB" id="A0A8T0IEX7"/>
<organism evidence="1 2">
    <name type="scientific">Ceratodon purpureus</name>
    <name type="common">Fire moss</name>
    <name type="synonym">Dicranum purpureum</name>
    <dbReference type="NCBI Taxonomy" id="3225"/>
    <lineage>
        <taxon>Eukaryota</taxon>
        <taxon>Viridiplantae</taxon>
        <taxon>Streptophyta</taxon>
        <taxon>Embryophyta</taxon>
        <taxon>Bryophyta</taxon>
        <taxon>Bryophytina</taxon>
        <taxon>Bryopsida</taxon>
        <taxon>Dicranidae</taxon>
        <taxon>Pseudoditrichales</taxon>
        <taxon>Ditrichaceae</taxon>
        <taxon>Ceratodon</taxon>
    </lineage>
</organism>
<evidence type="ECO:0000313" key="1">
    <source>
        <dbReference type="EMBL" id="KAG0581441.1"/>
    </source>
</evidence>
<gene>
    <name evidence="1" type="ORF">KC19_4G252000</name>
</gene>
<comment type="caution">
    <text evidence="1">The sequence shown here is derived from an EMBL/GenBank/DDBJ whole genome shotgun (WGS) entry which is preliminary data.</text>
</comment>
<reference evidence="1" key="1">
    <citation type="submission" date="2020-06" db="EMBL/GenBank/DDBJ databases">
        <title>WGS assembly of Ceratodon purpureus strain R40.</title>
        <authorList>
            <person name="Carey S.B."/>
            <person name="Jenkins J."/>
            <person name="Shu S."/>
            <person name="Lovell J.T."/>
            <person name="Sreedasyam A."/>
            <person name="Maumus F."/>
            <person name="Tiley G.P."/>
            <person name="Fernandez-Pozo N."/>
            <person name="Barry K."/>
            <person name="Chen C."/>
            <person name="Wang M."/>
            <person name="Lipzen A."/>
            <person name="Daum C."/>
            <person name="Saski C.A."/>
            <person name="Payton A.C."/>
            <person name="Mcbreen J.C."/>
            <person name="Conrad R.E."/>
            <person name="Kollar L.M."/>
            <person name="Olsson S."/>
            <person name="Huttunen S."/>
            <person name="Landis J.B."/>
            <person name="Wickett N.J."/>
            <person name="Johnson M.G."/>
            <person name="Rensing S.A."/>
            <person name="Grimwood J."/>
            <person name="Schmutz J."/>
            <person name="Mcdaniel S.F."/>
        </authorList>
    </citation>
    <scope>NUCLEOTIDE SEQUENCE</scope>
    <source>
        <strain evidence="1">R40</strain>
    </source>
</reference>
<keyword evidence="2" id="KW-1185">Reference proteome</keyword>
<dbReference type="EMBL" id="CM026424">
    <property type="protein sequence ID" value="KAG0581441.1"/>
    <property type="molecule type" value="Genomic_DNA"/>
</dbReference>
<name>A0A8T0IEX7_CERPU</name>
<evidence type="ECO:0000313" key="2">
    <source>
        <dbReference type="Proteomes" id="UP000822688"/>
    </source>
</evidence>
<proteinExistence type="predicted"/>
<sequence>MCSRRTWNHRQRRCAKPQRRELECRTNATLGENAHLHSPLPTHTLTSKHSDCPPCSPNLATATRHCHRHTTILLSVTLCSYCHRPWSAPPCLPGHHRREGQSHWPSWQSGGLARRALLCMLLFRELCRTVR</sequence>
<accession>A0A8T0IEX7</accession>
<protein>
    <submittedName>
        <fullName evidence="1">Uncharacterized protein</fullName>
    </submittedName>
</protein>
<dbReference type="Proteomes" id="UP000822688">
    <property type="component" value="Chromosome 4"/>
</dbReference>